<proteinExistence type="inferred from homology"/>
<evidence type="ECO:0000256" key="3">
    <source>
        <dbReference type="ARBA" id="ARBA00022840"/>
    </source>
</evidence>
<dbReference type="Proteomes" id="UP000664701">
    <property type="component" value="Chromosome"/>
</dbReference>
<dbReference type="PANTHER" id="PTHR23407:SF1">
    <property type="entry name" value="5-FORMYLTETRAHYDROFOLATE CYCLO-LIGASE"/>
    <property type="match status" value="1"/>
</dbReference>
<dbReference type="InterPro" id="IPR037171">
    <property type="entry name" value="NagB/RpiA_transferase-like"/>
</dbReference>
<dbReference type="Gene3D" id="3.40.50.10420">
    <property type="entry name" value="NagB/RpiA/CoA transferase-like"/>
    <property type="match status" value="1"/>
</dbReference>
<evidence type="ECO:0000256" key="2">
    <source>
        <dbReference type="ARBA" id="ARBA00022741"/>
    </source>
</evidence>
<comment type="similarity">
    <text evidence="1 4">Belongs to the 5-formyltetrahydrofolate cyclo-ligase family.</text>
</comment>
<dbReference type="RefSeq" id="WP_207940095.1">
    <property type="nucleotide sequence ID" value="NZ_CP147251.1"/>
</dbReference>
<comment type="catalytic activity">
    <reaction evidence="4">
        <text>(6S)-5-formyl-5,6,7,8-tetrahydrofolate + ATP = (6R)-5,10-methenyltetrahydrofolate + ADP + phosphate</text>
        <dbReference type="Rhea" id="RHEA:10488"/>
        <dbReference type="ChEBI" id="CHEBI:30616"/>
        <dbReference type="ChEBI" id="CHEBI:43474"/>
        <dbReference type="ChEBI" id="CHEBI:57455"/>
        <dbReference type="ChEBI" id="CHEBI:57457"/>
        <dbReference type="ChEBI" id="CHEBI:456216"/>
        <dbReference type="EC" id="6.3.3.2"/>
    </reaction>
</comment>
<evidence type="ECO:0000313" key="5">
    <source>
        <dbReference type="EMBL" id="WYJ77804.1"/>
    </source>
</evidence>
<sequence>MEKAELRQSGIVVLKKLAEHPKKKLKKEETILALFFASRIWKEAKVIGMIRSTSFEFNTESIMKRAWAENKVVVIPKSLPKRQLAFYEVDERTAYRTTKFGVDEPVSALHVSKEEIDVLLVPGIVFSKEGYRIGFGGGFYDRYLAEYQGQTCSLVFSEQLNNQWQPDSFDLPVARIFTDSYKGVTYE</sequence>
<dbReference type="Pfam" id="PF01812">
    <property type="entry name" value="5-FTHF_cyc-lig"/>
    <property type="match status" value="1"/>
</dbReference>
<dbReference type="EMBL" id="CP147251">
    <property type="protein sequence ID" value="WYJ77804.1"/>
    <property type="molecule type" value="Genomic_DNA"/>
</dbReference>
<keyword evidence="4" id="KW-0479">Metal-binding</keyword>
<dbReference type="InterPro" id="IPR024185">
    <property type="entry name" value="FTHF_cligase-like_sf"/>
</dbReference>
<dbReference type="NCBIfam" id="TIGR02727">
    <property type="entry name" value="MTHFS_bact"/>
    <property type="match status" value="1"/>
</dbReference>
<evidence type="ECO:0000256" key="1">
    <source>
        <dbReference type="ARBA" id="ARBA00010638"/>
    </source>
</evidence>
<keyword evidence="2 4" id="KW-0547">Nucleotide-binding</keyword>
<name>A0ABZ2SPT7_9ENTE</name>
<dbReference type="SUPFAM" id="SSF100950">
    <property type="entry name" value="NagB/RpiA/CoA transferase-like"/>
    <property type="match status" value="1"/>
</dbReference>
<dbReference type="EC" id="6.3.3.2" evidence="4"/>
<reference evidence="5 6" key="2">
    <citation type="submission" date="2024-03" db="EMBL/GenBank/DDBJ databases">
        <title>The Genome Sequence of Enterococcus sp. DIV2402.</title>
        <authorList>
            <consortium name="The Broad Institute Genomics Platform"/>
            <consortium name="The Broad Institute Microbial Omics Core"/>
            <consortium name="The Broad Institute Genomic Center for Infectious Diseases"/>
            <person name="Earl A."/>
            <person name="Manson A."/>
            <person name="Gilmore M."/>
            <person name="Schwartman J."/>
            <person name="Shea T."/>
            <person name="Abouelleil A."/>
            <person name="Cao P."/>
            <person name="Chapman S."/>
            <person name="Cusick C."/>
            <person name="Young S."/>
            <person name="Neafsey D."/>
            <person name="Nusbaum C."/>
            <person name="Birren B."/>
        </authorList>
    </citation>
    <scope>NUCLEOTIDE SEQUENCE [LARGE SCALE GENOMIC DNA]</scope>
    <source>
        <strain evidence="5 6">DIV2402</strain>
    </source>
</reference>
<keyword evidence="3 4" id="KW-0067">ATP-binding</keyword>
<keyword evidence="4" id="KW-0460">Magnesium</keyword>
<evidence type="ECO:0000256" key="4">
    <source>
        <dbReference type="RuleBase" id="RU361279"/>
    </source>
</evidence>
<reference evidence="5 6" key="1">
    <citation type="submission" date="2021-03" db="EMBL/GenBank/DDBJ databases">
        <authorList>
            <person name="Gilmore M.S."/>
            <person name="Schwartzman J."/>
            <person name="Van Tyne D."/>
            <person name="Martin M."/>
            <person name="Earl A.M."/>
            <person name="Manson A.L."/>
            <person name="Straub T."/>
            <person name="Salamzade R."/>
            <person name="Saavedra J."/>
            <person name="Lebreton F."/>
            <person name="Prichula J."/>
            <person name="Schaufler K."/>
            <person name="Gaca A."/>
            <person name="Sgardioli B."/>
            <person name="Wagenaar J."/>
            <person name="Strong T."/>
        </authorList>
    </citation>
    <scope>NUCLEOTIDE SEQUENCE [LARGE SCALE GENOMIC DNA]</scope>
    <source>
        <strain evidence="5 6">DIV2402</strain>
    </source>
</reference>
<protein>
    <recommendedName>
        <fullName evidence="4">5-formyltetrahydrofolate cyclo-ligase</fullName>
        <ecNumber evidence="4">6.3.3.2</ecNumber>
    </recommendedName>
</protein>
<comment type="cofactor">
    <cofactor evidence="4">
        <name>Mg(2+)</name>
        <dbReference type="ChEBI" id="CHEBI:18420"/>
    </cofactor>
</comment>
<organism evidence="5 6">
    <name type="scientific">Candidatus Enterococcus lowellii</name>
    <dbReference type="NCBI Taxonomy" id="2230877"/>
    <lineage>
        <taxon>Bacteria</taxon>
        <taxon>Bacillati</taxon>
        <taxon>Bacillota</taxon>
        <taxon>Bacilli</taxon>
        <taxon>Lactobacillales</taxon>
        <taxon>Enterococcaceae</taxon>
        <taxon>Enterococcus</taxon>
    </lineage>
</organism>
<dbReference type="PIRSF" id="PIRSF006806">
    <property type="entry name" value="FTHF_cligase"/>
    <property type="match status" value="1"/>
</dbReference>
<gene>
    <name evidence="5" type="ORF">DOK78_002442</name>
</gene>
<dbReference type="InterPro" id="IPR002698">
    <property type="entry name" value="FTHF_cligase"/>
</dbReference>
<dbReference type="PANTHER" id="PTHR23407">
    <property type="entry name" value="ATPASE INHIBITOR/5-FORMYLTETRAHYDROFOLATE CYCLO-LIGASE"/>
    <property type="match status" value="1"/>
</dbReference>
<accession>A0ABZ2SPT7</accession>
<keyword evidence="6" id="KW-1185">Reference proteome</keyword>
<evidence type="ECO:0000313" key="6">
    <source>
        <dbReference type="Proteomes" id="UP000664701"/>
    </source>
</evidence>